<dbReference type="GO" id="GO:0020037">
    <property type="term" value="F:heme binding"/>
    <property type="evidence" value="ECO:0007669"/>
    <property type="project" value="InterPro"/>
</dbReference>
<sequence>QKGAEALINVYPDLVKKYGKTFGFYFGSSFDIVTTDPEIIKEVFISKFSNFIDRRNVSIAMVYPTLDSLVQVDHIGTHG</sequence>
<dbReference type="PANTHER" id="PTHR24292:SF102">
    <property type="entry name" value="CYTOCHROME P450 FAMILY-RELATED"/>
    <property type="match status" value="1"/>
</dbReference>
<dbReference type="GO" id="GO:0005506">
    <property type="term" value="F:iron ion binding"/>
    <property type="evidence" value="ECO:0007669"/>
    <property type="project" value="InterPro"/>
</dbReference>
<reference evidence="8" key="1">
    <citation type="submission" date="2023-10" db="EMBL/GenBank/DDBJ databases">
        <title>Genome assembly of Pristionchus species.</title>
        <authorList>
            <person name="Yoshida K."/>
            <person name="Sommer R.J."/>
        </authorList>
    </citation>
    <scope>NUCLEOTIDE SEQUENCE</scope>
    <source>
        <strain evidence="8">RS0144</strain>
    </source>
</reference>
<keyword evidence="5" id="KW-0560">Oxidoreductase</keyword>
<comment type="similarity">
    <text evidence="2">Belongs to the cytochrome P450 family.</text>
</comment>
<comment type="cofactor">
    <cofactor evidence="1">
        <name>heme</name>
        <dbReference type="ChEBI" id="CHEBI:30413"/>
    </cofactor>
</comment>
<dbReference type="PANTHER" id="PTHR24292">
    <property type="entry name" value="CYTOCHROME P450"/>
    <property type="match status" value="1"/>
</dbReference>
<dbReference type="InterPro" id="IPR036396">
    <property type="entry name" value="Cyt_P450_sf"/>
</dbReference>
<comment type="caution">
    <text evidence="8">The sequence shown here is derived from an EMBL/GenBank/DDBJ whole genome shotgun (WGS) entry which is preliminary data.</text>
</comment>
<evidence type="ECO:0000256" key="1">
    <source>
        <dbReference type="ARBA" id="ARBA00001971"/>
    </source>
</evidence>
<organism evidence="8 9">
    <name type="scientific">Pristionchus entomophagus</name>
    <dbReference type="NCBI Taxonomy" id="358040"/>
    <lineage>
        <taxon>Eukaryota</taxon>
        <taxon>Metazoa</taxon>
        <taxon>Ecdysozoa</taxon>
        <taxon>Nematoda</taxon>
        <taxon>Chromadorea</taxon>
        <taxon>Rhabditida</taxon>
        <taxon>Rhabditina</taxon>
        <taxon>Diplogasteromorpha</taxon>
        <taxon>Diplogasteroidea</taxon>
        <taxon>Neodiplogasteridae</taxon>
        <taxon>Pristionchus</taxon>
    </lineage>
</organism>
<keyword evidence="9" id="KW-1185">Reference proteome</keyword>
<keyword evidence="4" id="KW-0479">Metal-binding</keyword>
<evidence type="ECO:0000256" key="6">
    <source>
        <dbReference type="ARBA" id="ARBA00023004"/>
    </source>
</evidence>
<protein>
    <recommendedName>
        <fullName evidence="10">Cytochrome P450</fullName>
    </recommendedName>
</protein>
<dbReference type="Gene3D" id="1.10.630.10">
    <property type="entry name" value="Cytochrome P450"/>
    <property type="match status" value="1"/>
</dbReference>
<dbReference type="GO" id="GO:0004497">
    <property type="term" value="F:monooxygenase activity"/>
    <property type="evidence" value="ECO:0007669"/>
    <property type="project" value="UniProtKB-KW"/>
</dbReference>
<dbReference type="EMBL" id="BTSX01000004">
    <property type="protein sequence ID" value="GMS94144.1"/>
    <property type="molecule type" value="Genomic_DNA"/>
</dbReference>
<dbReference type="GO" id="GO:0016705">
    <property type="term" value="F:oxidoreductase activity, acting on paired donors, with incorporation or reduction of molecular oxygen"/>
    <property type="evidence" value="ECO:0007669"/>
    <property type="project" value="InterPro"/>
</dbReference>
<evidence type="ECO:0000256" key="7">
    <source>
        <dbReference type="ARBA" id="ARBA00023033"/>
    </source>
</evidence>
<dbReference type="Proteomes" id="UP001432027">
    <property type="component" value="Unassembled WGS sequence"/>
</dbReference>
<keyword evidence="7" id="KW-0503">Monooxygenase</keyword>
<dbReference type="InterPro" id="IPR050476">
    <property type="entry name" value="Insect_CytP450_Detox"/>
</dbReference>
<evidence type="ECO:0008006" key="10">
    <source>
        <dbReference type="Google" id="ProtNLM"/>
    </source>
</evidence>
<feature type="non-terminal residue" evidence="8">
    <location>
        <position position="79"/>
    </location>
</feature>
<gene>
    <name evidence="8" type="ORF">PENTCL1PPCAC_16319</name>
</gene>
<evidence type="ECO:0000256" key="2">
    <source>
        <dbReference type="ARBA" id="ARBA00010617"/>
    </source>
</evidence>
<keyword evidence="3" id="KW-0349">Heme</keyword>
<keyword evidence="6" id="KW-0408">Iron</keyword>
<proteinExistence type="inferred from homology"/>
<evidence type="ECO:0000256" key="5">
    <source>
        <dbReference type="ARBA" id="ARBA00023002"/>
    </source>
</evidence>
<evidence type="ECO:0000313" key="8">
    <source>
        <dbReference type="EMBL" id="GMS94144.1"/>
    </source>
</evidence>
<evidence type="ECO:0000256" key="3">
    <source>
        <dbReference type="ARBA" id="ARBA00022617"/>
    </source>
</evidence>
<name>A0AAV5TIM9_9BILA</name>
<evidence type="ECO:0000256" key="4">
    <source>
        <dbReference type="ARBA" id="ARBA00022723"/>
    </source>
</evidence>
<feature type="non-terminal residue" evidence="8">
    <location>
        <position position="1"/>
    </location>
</feature>
<dbReference type="AlphaFoldDB" id="A0AAV5TIM9"/>
<dbReference type="SUPFAM" id="SSF48264">
    <property type="entry name" value="Cytochrome P450"/>
    <property type="match status" value="1"/>
</dbReference>
<evidence type="ECO:0000313" key="9">
    <source>
        <dbReference type="Proteomes" id="UP001432027"/>
    </source>
</evidence>
<accession>A0AAV5TIM9</accession>